<evidence type="ECO:0000313" key="2">
    <source>
        <dbReference type="Proteomes" id="UP000789396"/>
    </source>
</evidence>
<dbReference type="OrthoDB" id="2482249at2759"/>
<dbReference type="Proteomes" id="UP000789396">
    <property type="component" value="Unassembled WGS sequence"/>
</dbReference>
<name>A0A9N9ITY3_9GLOM</name>
<evidence type="ECO:0000313" key="1">
    <source>
        <dbReference type="EMBL" id="CAG8748544.1"/>
    </source>
</evidence>
<proteinExistence type="predicted"/>
<gene>
    <name evidence="1" type="ORF">RFULGI_LOCUS13428</name>
</gene>
<sequence>EQIDLEQGQLMPTKFRNLREGEKQLKKDLKQLEETTNQPREYHIKEALIRYIEDMEDIRDVEKYIEKKEKGQIIWIQKAEEGLKEIDDRTMAENIRIRVENHLASHPTQNGKPLSGK</sequence>
<reference evidence="1" key="1">
    <citation type="submission" date="2021-06" db="EMBL/GenBank/DDBJ databases">
        <authorList>
            <person name="Kallberg Y."/>
            <person name="Tangrot J."/>
            <person name="Rosling A."/>
        </authorList>
    </citation>
    <scope>NUCLEOTIDE SEQUENCE</scope>
    <source>
        <strain evidence="1">IN212</strain>
    </source>
</reference>
<feature type="non-terminal residue" evidence="1">
    <location>
        <position position="117"/>
    </location>
</feature>
<organism evidence="1 2">
    <name type="scientific">Racocetra fulgida</name>
    <dbReference type="NCBI Taxonomy" id="60492"/>
    <lineage>
        <taxon>Eukaryota</taxon>
        <taxon>Fungi</taxon>
        <taxon>Fungi incertae sedis</taxon>
        <taxon>Mucoromycota</taxon>
        <taxon>Glomeromycotina</taxon>
        <taxon>Glomeromycetes</taxon>
        <taxon>Diversisporales</taxon>
        <taxon>Gigasporaceae</taxon>
        <taxon>Racocetra</taxon>
    </lineage>
</organism>
<protein>
    <submittedName>
        <fullName evidence="1">11916_t:CDS:1</fullName>
    </submittedName>
</protein>
<keyword evidence="2" id="KW-1185">Reference proteome</keyword>
<accession>A0A9N9ITY3</accession>
<dbReference type="EMBL" id="CAJVPZ010035206">
    <property type="protein sequence ID" value="CAG8748544.1"/>
    <property type="molecule type" value="Genomic_DNA"/>
</dbReference>
<comment type="caution">
    <text evidence="1">The sequence shown here is derived from an EMBL/GenBank/DDBJ whole genome shotgun (WGS) entry which is preliminary data.</text>
</comment>
<dbReference type="AlphaFoldDB" id="A0A9N9ITY3"/>